<keyword evidence="2" id="KW-0479">Metal-binding</keyword>
<evidence type="ECO:0000313" key="18">
    <source>
        <dbReference type="Proteomes" id="UP000437068"/>
    </source>
</evidence>
<evidence type="ECO:0000313" key="11">
    <source>
        <dbReference type="EMBL" id="KAE9150284.1"/>
    </source>
</evidence>
<evidence type="ECO:0000313" key="24">
    <source>
        <dbReference type="Proteomes" id="UP000488956"/>
    </source>
</evidence>
<dbReference type="PANTHER" id="PTHR10869">
    <property type="entry name" value="PROLYL 4-HYDROXYLASE ALPHA SUBUNIT"/>
    <property type="match status" value="1"/>
</dbReference>
<reference evidence="16 17" key="1">
    <citation type="submission" date="2018-08" db="EMBL/GenBank/DDBJ databases">
        <title>Genomic investigation of the strawberry pathogen Phytophthora fragariae indicates pathogenicity is determined by transcriptional variation in three key races.</title>
        <authorList>
            <person name="Adams T.M."/>
            <person name="Armitage A.D."/>
            <person name="Sobczyk M.K."/>
            <person name="Bates H.J."/>
            <person name="Dunwell J.M."/>
            <person name="Nellist C.F."/>
            <person name="Harrison R.J."/>
        </authorList>
    </citation>
    <scope>NUCLEOTIDE SEQUENCE [LARGE SCALE GENOMIC DNA]</scope>
    <source>
        <strain evidence="15 18">A4</strain>
        <strain evidence="14 19">BC-1</strain>
        <strain evidence="13 23">BC-23</strain>
        <strain evidence="12 17">NOV-27</strain>
        <strain evidence="11 20">NOV-5</strain>
        <strain evidence="10 21">NOV-71</strain>
        <strain evidence="7 16">NOV-9</strain>
        <strain evidence="9 24">ONT-3</strain>
        <strain evidence="8 22">SCRP245</strain>
    </source>
</reference>
<dbReference type="OrthoDB" id="420380at2759"/>
<name>A0A6A3SY98_9STRA</name>
<dbReference type="Proteomes" id="UP000476176">
    <property type="component" value="Unassembled WGS sequence"/>
</dbReference>
<dbReference type="EMBL" id="QXGA01000197">
    <property type="protein sequence ID" value="KAE9150284.1"/>
    <property type="molecule type" value="Genomic_DNA"/>
</dbReference>
<dbReference type="Proteomes" id="UP000441208">
    <property type="component" value="Unassembled WGS sequence"/>
</dbReference>
<dbReference type="EMBL" id="QXGD01000249">
    <property type="protein sequence ID" value="KAE9246054.1"/>
    <property type="molecule type" value="Genomic_DNA"/>
</dbReference>
<dbReference type="EMBL" id="QXFZ01000229">
    <property type="protein sequence ID" value="KAE9125761.1"/>
    <property type="molecule type" value="Genomic_DNA"/>
</dbReference>
<gene>
    <name evidence="15" type="ORF">PF001_g5397</name>
    <name evidence="14" type="ORF">PF002_g6929</name>
    <name evidence="13" type="ORF">PF004_g5104</name>
    <name evidence="12" type="ORF">PF005_g6030</name>
    <name evidence="11" type="ORF">PF006_g5316</name>
    <name evidence="10" type="ORF">PF007_g6235</name>
    <name evidence="7" type="ORF">PF009_g6745</name>
    <name evidence="9" type="ORF">PF010_g5685</name>
    <name evidence="8" type="ORF">PF011_g5072</name>
</gene>
<protein>
    <recommendedName>
        <fullName evidence="6">Prolyl 4-hydroxylase alpha subunit domain-containing protein</fullName>
    </recommendedName>
</protein>
<evidence type="ECO:0000256" key="5">
    <source>
        <dbReference type="ARBA" id="ARBA00023004"/>
    </source>
</evidence>
<dbReference type="GO" id="GO:0031418">
    <property type="term" value="F:L-ascorbic acid binding"/>
    <property type="evidence" value="ECO:0007669"/>
    <property type="project" value="InterPro"/>
</dbReference>
<dbReference type="Proteomes" id="UP000429523">
    <property type="component" value="Unassembled WGS sequence"/>
</dbReference>
<evidence type="ECO:0000313" key="8">
    <source>
        <dbReference type="EMBL" id="KAE9021154.1"/>
    </source>
</evidence>
<evidence type="ECO:0000313" key="17">
    <source>
        <dbReference type="Proteomes" id="UP000433483"/>
    </source>
</evidence>
<dbReference type="PANTHER" id="PTHR10869:SF226">
    <property type="entry name" value="PROLYL 4-HYDROXYLASE ALPHA SUBUNIT DOMAIN-CONTAINING PROTEIN"/>
    <property type="match status" value="1"/>
</dbReference>
<accession>A0A6A3SY98</accession>
<dbReference type="InterPro" id="IPR045054">
    <property type="entry name" value="P4HA-like"/>
</dbReference>
<dbReference type="EMBL" id="QXGE01000200">
    <property type="protein sequence ID" value="KAE9320456.1"/>
    <property type="molecule type" value="Genomic_DNA"/>
</dbReference>
<evidence type="ECO:0000313" key="9">
    <source>
        <dbReference type="EMBL" id="KAE9125264.1"/>
    </source>
</evidence>
<dbReference type="GO" id="GO:0004656">
    <property type="term" value="F:procollagen-proline 4-dioxygenase activity"/>
    <property type="evidence" value="ECO:0007669"/>
    <property type="project" value="TreeGrafter"/>
</dbReference>
<evidence type="ECO:0000313" key="12">
    <source>
        <dbReference type="EMBL" id="KAE9224099.1"/>
    </source>
</evidence>
<evidence type="ECO:0000256" key="4">
    <source>
        <dbReference type="ARBA" id="ARBA00023002"/>
    </source>
</evidence>
<evidence type="ECO:0000313" key="15">
    <source>
        <dbReference type="EMBL" id="KAE9320456.1"/>
    </source>
</evidence>
<dbReference type="EMBL" id="QXGB01000218">
    <property type="protein sequence ID" value="KAE9224099.1"/>
    <property type="molecule type" value="Genomic_DNA"/>
</dbReference>
<evidence type="ECO:0000313" key="23">
    <source>
        <dbReference type="Proteomes" id="UP000476176"/>
    </source>
</evidence>
<evidence type="ECO:0000259" key="6">
    <source>
        <dbReference type="SMART" id="SM00702"/>
    </source>
</evidence>
<feature type="domain" description="Prolyl 4-hydroxylase alpha subunit" evidence="6">
    <location>
        <begin position="3"/>
        <end position="175"/>
    </location>
</feature>
<dbReference type="EMBL" id="QXFW01000193">
    <property type="protein sequence ID" value="KAE9021154.1"/>
    <property type="molecule type" value="Genomic_DNA"/>
</dbReference>
<dbReference type="SMART" id="SM00702">
    <property type="entry name" value="P4Hc"/>
    <property type="match status" value="1"/>
</dbReference>
<dbReference type="InterPro" id="IPR006620">
    <property type="entry name" value="Pro_4_hyd_alph"/>
</dbReference>
<dbReference type="AlphaFoldDB" id="A0A6A3SY98"/>
<keyword evidence="17" id="KW-1185">Reference proteome</keyword>
<evidence type="ECO:0000313" key="20">
    <source>
        <dbReference type="Proteomes" id="UP000440732"/>
    </source>
</evidence>
<comment type="caution">
    <text evidence="10">The sequence shown here is derived from an EMBL/GenBank/DDBJ whole genome shotgun (WGS) entry which is preliminary data.</text>
</comment>
<evidence type="ECO:0000313" key="14">
    <source>
        <dbReference type="EMBL" id="KAE9246054.1"/>
    </source>
</evidence>
<evidence type="ECO:0000256" key="1">
    <source>
        <dbReference type="ARBA" id="ARBA00001961"/>
    </source>
</evidence>
<dbReference type="Proteomes" id="UP000488956">
    <property type="component" value="Unassembled WGS sequence"/>
</dbReference>
<dbReference type="GO" id="GO:0005506">
    <property type="term" value="F:iron ion binding"/>
    <property type="evidence" value="ECO:0007669"/>
    <property type="project" value="InterPro"/>
</dbReference>
<evidence type="ECO:0000313" key="13">
    <source>
        <dbReference type="EMBL" id="KAE9245736.1"/>
    </source>
</evidence>
<dbReference type="EMBL" id="QXFX01000216">
    <property type="protein sequence ID" value="KAE9125264.1"/>
    <property type="molecule type" value="Genomic_DNA"/>
</dbReference>
<evidence type="ECO:0000313" key="7">
    <source>
        <dbReference type="EMBL" id="KAE8943523.1"/>
    </source>
</evidence>
<dbReference type="Proteomes" id="UP000440367">
    <property type="component" value="Unassembled WGS sequence"/>
</dbReference>
<proteinExistence type="predicted"/>
<evidence type="ECO:0000313" key="16">
    <source>
        <dbReference type="Proteomes" id="UP000429523"/>
    </source>
</evidence>
<dbReference type="Proteomes" id="UP000433483">
    <property type="component" value="Unassembled WGS sequence"/>
</dbReference>
<dbReference type="FunFam" id="2.60.120.620:FF:000023">
    <property type="entry name" value="Transmembrane prolyl 4-hydroxylase"/>
    <property type="match status" value="1"/>
</dbReference>
<dbReference type="EMBL" id="QXGC01000186">
    <property type="protein sequence ID" value="KAE9245736.1"/>
    <property type="molecule type" value="Genomic_DNA"/>
</dbReference>
<evidence type="ECO:0000313" key="21">
    <source>
        <dbReference type="Proteomes" id="UP000441208"/>
    </source>
</evidence>
<dbReference type="Proteomes" id="UP000440732">
    <property type="component" value="Unassembled WGS sequence"/>
</dbReference>
<evidence type="ECO:0000313" key="22">
    <source>
        <dbReference type="Proteomes" id="UP000460718"/>
    </source>
</evidence>
<dbReference type="Proteomes" id="UP000460718">
    <property type="component" value="Unassembled WGS sequence"/>
</dbReference>
<evidence type="ECO:0000256" key="2">
    <source>
        <dbReference type="ARBA" id="ARBA00022723"/>
    </source>
</evidence>
<dbReference type="EMBL" id="QXGF01000247">
    <property type="protein sequence ID" value="KAE8943523.1"/>
    <property type="molecule type" value="Genomic_DNA"/>
</dbReference>
<comment type="cofactor">
    <cofactor evidence="1">
        <name>L-ascorbate</name>
        <dbReference type="ChEBI" id="CHEBI:38290"/>
    </cofactor>
</comment>
<evidence type="ECO:0000313" key="19">
    <source>
        <dbReference type="Proteomes" id="UP000440367"/>
    </source>
</evidence>
<evidence type="ECO:0000256" key="3">
    <source>
        <dbReference type="ARBA" id="ARBA00022964"/>
    </source>
</evidence>
<keyword evidence="4" id="KW-0560">Oxidoreductase</keyword>
<dbReference type="Proteomes" id="UP000437068">
    <property type="component" value="Unassembled WGS sequence"/>
</dbReference>
<dbReference type="Gene3D" id="2.60.120.620">
    <property type="entry name" value="q2cbj1_9rhob like domain"/>
    <property type="match status" value="1"/>
</dbReference>
<keyword evidence="3" id="KW-0223">Dioxygenase</keyword>
<organism evidence="10 21">
    <name type="scientific">Phytophthora fragariae</name>
    <dbReference type="NCBI Taxonomy" id="53985"/>
    <lineage>
        <taxon>Eukaryota</taxon>
        <taxon>Sar</taxon>
        <taxon>Stramenopiles</taxon>
        <taxon>Oomycota</taxon>
        <taxon>Peronosporomycetes</taxon>
        <taxon>Peronosporales</taxon>
        <taxon>Peronosporaceae</taxon>
        <taxon>Phytophthora</taxon>
    </lineage>
</organism>
<sequence length="187" mass="21525">MDFQSKLLDIILDNYSEIFITRFLPNKDWYSWMVENRGRNNVLVRVLQVSPQFSELTIKAWEAEVKAPSQLRYKLPKFVKHFFPQRYVTLFLYLNNQTKVGGETVFPHSLDRYSEENIVRNGMGECSAGLAVHPLGLHASLFYVQTPEGDVDFMSLHGGCPPHEGTKWGSNSFMWDADSDESNDQRG</sequence>
<dbReference type="GO" id="GO:0005783">
    <property type="term" value="C:endoplasmic reticulum"/>
    <property type="evidence" value="ECO:0007669"/>
    <property type="project" value="TreeGrafter"/>
</dbReference>
<keyword evidence="5" id="KW-0408">Iron</keyword>
<evidence type="ECO:0000313" key="10">
    <source>
        <dbReference type="EMBL" id="KAE9125761.1"/>
    </source>
</evidence>